<dbReference type="PROSITE" id="PS50110">
    <property type="entry name" value="RESPONSE_REGULATORY"/>
    <property type="match status" value="1"/>
</dbReference>
<proteinExistence type="predicted"/>
<dbReference type="SUPFAM" id="SSF52172">
    <property type="entry name" value="CheY-like"/>
    <property type="match status" value="1"/>
</dbReference>
<comment type="caution">
    <text evidence="4">The sequence shown here is derived from an EMBL/GenBank/DDBJ whole genome shotgun (WGS) entry which is preliminary data.</text>
</comment>
<dbReference type="Pfam" id="PF00072">
    <property type="entry name" value="Response_reg"/>
    <property type="match status" value="1"/>
</dbReference>
<dbReference type="Gene3D" id="3.40.50.2300">
    <property type="match status" value="1"/>
</dbReference>
<dbReference type="Proteomes" id="UP001343492">
    <property type="component" value="Unassembled WGS sequence"/>
</dbReference>
<keyword evidence="5" id="KW-1185">Reference proteome</keyword>
<gene>
    <name evidence="4" type="ORF">VRS74_05290</name>
</gene>
<protein>
    <submittedName>
        <fullName evidence="4">Response regulator</fullName>
    </submittedName>
</protein>
<dbReference type="InterPro" id="IPR001789">
    <property type="entry name" value="Sig_transdc_resp-reg_receiver"/>
</dbReference>
<evidence type="ECO:0000256" key="1">
    <source>
        <dbReference type="ARBA" id="ARBA00022553"/>
    </source>
</evidence>
<accession>A0ABU7GDR3</accession>
<reference evidence="4 5" key="1">
    <citation type="submission" date="2024-01" db="EMBL/GenBank/DDBJ databases">
        <title>The genome sequence of Erythrobacteraceae sp. strain 1XM1-14.</title>
        <authorList>
            <person name="Liu Y."/>
        </authorList>
    </citation>
    <scope>NUCLEOTIDE SEQUENCE [LARGE SCALE GENOMIC DNA]</scope>
    <source>
        <strain evidence="4 5">1XM1-14</strain>
    </source>
</reference>
<keyword evidence="1 2" id="KW-0597">Phosphoprotein</keyword>
<feature type="modified residue" description="4-aspartylphosphate" evidence="2">
    <location>
        <position position="55"/>
    </location>
</feature>
<evidence type="ECO:0000256" key="2">
    <source>
        <dbReference type="PROSITE-ProRule" id="PRU00169"/>
    </source>
</evidence>
<dbReference type="InterPro" id="IPR050595">
    <property type="entry name" value="Bact_response_regulator"/>
</dbReference>
<name>A0ABU7GDR3_9SPHN</name>
<evidence type="ECO:0000259" key="3">
    <source>
        <dbReference type="PROSITE" id="PS50110"/>
    </source>
</evidence>
<dbReference type="InterPro" id="IPR011006">
    <property type="entry name" value="CheY-like_superfamily"/>
</dbReference>
<sequence length="119" mass="12967">MSQPCVLVAEDEWIIAADLCETVEEAGFHVEGPHCDVSSAMRAFQKHKPDVAILDVQLGDSTVYALARKLADEQVPIIFHSGRYTRDEVLDKFPGATTLAKPCPPAQIIAAVNQVLHIS</sequence>
<dbReference type="PANTHER" id="PTHR44591:SF3">
    <property type="entry name" value="RESPONSE REGULATORY DOMAIN-CONTAINING PROTEIN"/>
    <property type="match status" value="1"/>
</dbReference>
<feature type="domain" description="Response regulatory" evidence="3">
    <location>
        <begin position="5"/>
        <end position="116"/>
    </location>
</feature>
<evidence type="ECO:0000313" key="4">
    <source>
        <dbReference type="EMBL" id="MEE1877097.1"/>
    </source>
</evidence>
<organism evidence="4 5">
    <name type="scientific">Altererythrobacter litoralis</name>
    <dbReference type="NCBI Taxonomy" id="3113904"/>
    <lineage>
        <taxon>Bacteria</taxon>
        <taxon>Pseudomonadati</taxon>
        <taxon>Pseudomonadota</taxon>
        <taxon>Alphaproteobacteria</taxon>
        <taxon>Sphingomonadales</taxon>
        <taxon>Erythrobacteraceae</taxon>
        <taxon>Altererythrobacter</taxon>
    </lineage>
</organism>
<dbReference type="SMART" id="SM00448">
    <property type="entry name" value="REC"/>
    <property type="match status" value="1"/>
</dbReference>
<evidence type="ECO:0000313" key="5">
    <source>
        <dbReference type="Proteomes" id="UP001343492"/>
    </source>
</evidence>
<dbReference type="PANTHER" id="PTHR44591">
    <property type="entry name" value="STRESS RESPONSE REGULATOR PROTEIN 1"/>
    <property type="match status" value="1"/>
</dbReference>
<dbReference type="EMBL" id="JAZDQV010000004">
    <property type="protein sequence ID" value="MEE1877097.1"/>
    <property type="molecule type" value="Genomic_DNA"/>
</dbReference>
<dbReference type="RefSeq" id="WP_354144206.1">
    <property type="nucleotide sequence ID" value="NZ_JAZDQV010000004.1"/>
</dbReference>